<dbReference type="RefSeq" id="WP_025290181.1">
    <property type="nucleotide sequence ID" value="NZ_CP006644.1"/>
</dbReference>
<dbReference type="HOGENOM" id="CLU_2847580_0_0_5"/>
<dbReference type="STRING" id="1123269.NX02_00115"/>
<feature type="region of interest" description="Disordered" evidence="1">
    <location>
        <begin position="1"/>
        <end position="38"/>
    </location>
</feature>
<feature type="domain" description="Anti-sigma factor NepR" evidence="2">
    <location>
        <begin position="36"/>
        <end position="65"/>
    </location>
</feature>
<dbReference type="Pfam" id="PF18557">
    <property type="entry name" value="NepR"/>
    <property type="match status" value="1"/>
</dbReference>
<keyword evidence="4" id="KW-1185">Reference proteome</keyword>
<dbReference type="AlphaFoldDB" id="W0A5N5"/>
<name>W0A5N5_9SPHN</name>
<dbReference type="PATRIC" id="fig|1123269.5.peg.22"/>
<feature type="compositionally biased region" description="Polar residues" evidence="1">
    <location>
        <begin position="1"/>
        <end position="11"/>
    </location>
</feature>
<dbReference type="Proteomes" id="UP000018851">
    <property type="component" value="Chromosome"/>
</dbReference>
<proteinExistence type="predicted"/>
<dbReference type="KEGG" id="ssan:NX02_00115"/>
<reference evidence="3 4" key="1">
    <citation type="submission" date="2013-07" db="EMBL/GenBank/DDBJ databases">
        <title>Completed genome of Sphingomonas sanxanigenens NX02.</title>
        <authorList>
            <person name="Ma T."/>
            <person name="Huang H."/>
            <person name="Wu M."/>
            <person name="Li X."/>
            <person name="Li G."/>
        </authorList>
    </citation>
    <scope>NUCLEOTIDE SEQUENCE [LARGE SCALE GENOMIC DNA]</scope>
    <source>
        <strain evidence="3 4">NX02</strain>
    </source>
</reference>
<dbReference type="EMBL" id="CP006644">
    <property type="protein sequence ID" value="AHE51792.1"/>
    <property type="molecule type" value="Genomic_DNA"/>
</dbReference>
<evidence type="ECO:0000313" key="4">
    <source>
        <dbReference type="Proteomes" id="UP000018851"/>
    </source>
</evidence>
<evidence type="ECO:0000259" key="2">
    <source>
        <dbReference type="Pfam" id="PF18557"/>
    </source>
</evidence>
<organism evidence="3 4">
    <name type="scientific">Sphingomonas sanxanigenens DSM 19645 = NX02</name>
    <dbReference type="NCBI Taxonomy" id="1123269"/>
    <lineage>
        <taxon>Bacteria</taxon>
        <taxon>Pseudomonadati</taxon>
        <taxon>Pseudomonadota</taxon>
        <taxon>Alphaproteobacteria</taxon>
        <taxon>Sphingomonadales</taxon>
        <taxon>Sphingomonadaceae</taxon>
        <taxon>Sphingomonas</taxon>
    </lineage>
</organism>
<evidence type="ECO:0000313" key="3">
    <source>
        <dbReference type="EMBL" id="AHE51792.1"/>
    </source>
</evidence>
<sequence length="65" mass="6648">MGSGTDNTVSRGPQDAAPDASSNSPGAKRGKGDSKDVGRALRTVYDSALGESVPKEMLDLLGKLD</sequence>
<gene>
    <name evidence="3" type="ORF">NX02_00115</name>
</gene>
<evidence type="ECO:0000256" key="1">
    <source>
        <dbReference type="SAM" id="MobiDB-lite"/>
    </source>
</evidence>
<dbReference type="InterPro" id="IPR041649">
    <property type="entry name" value="NepR"/>
</dbReference>
<accession>W0A5N5</accession>
<protein>
    <recommendedName>
        <fullName evidence="2">Anti-sigma factor NepR domain-containing protein</fullName>
    </recommendedName>
</protein>